<dbReference type="SUPFAM" id="SSF56112">
    <property type="entry name" value="Protein kinase-like (PK-like)"/>
    <property type="match status" value="1"/>
</dbReference>
<dbReference type="Proteomes" id="UP001151532">
    <property type="component" value="Chromosome 5"/>
</dbReference>
<dbReference type="InterPro" id="IPR011009">
    <property type="entry name" value="Kinase-like_dom_sf"/>
</dbReference>
<dbReference type="GO" id="GO:0004674">
    <property type="term" value="F:protein serine/threonine kinase activity"/>
    <property type="evidence" value="ECO:0007669"/>
    <property type="project" value="TreeGrafter"/>
</dbReference>
<keyword evidence="3" id="KW-0808">Transferase</keyword>
<reference evidence="3" key="1">
    <citation type="submission" date="2022-11" db="EMBL/GenBank/DDBJ databases">
        <authorList>
            <person name="Hyden B.L."/>
            <person name="Feng K."/>
            <person name="Yates T."/>
            <person name="Jawdy S."/>
            <person name="Smart L.B."/>
            <person name="Muchero W."/>
        </authorList>
    </citation>
    <scope>NUCLEOTIDE SEQUENCE</scope>
    <source>
        <tissue evidence="3">Shoot tip</tissue>
    </source>
</reference>
<organism evidence="3 4">
    <name type="scientific">Salix purpurea</name>
    <name type="common">Purple osier willow</name>
    <dbReference type="NCBI Taxonomy" id="77065"/>
    <lineage>
        <taxon>Eukaryota</taxon>
        <taxon>Viridiplantae</taxon>
        <taxon>Streptophyta</taxon>
        <taxon>Embryophyta</taxon>
        <taxon>Tracheophyta</taxon>
        <taxon>Spermatophyta</taxon>
        <taxon>Magnoliopsida</taxon>
        <taxon>eudicotyledons</taxon>
        <taxon>Gunneridae</taxon>
        <taxon>Pentapetalae</taxon>
        <taxon>rosids</taxon>
        <taxon>fabids</taxon>
        <taxon>Malpighiales</taxon>
        <taxon>Salicaceae</taxon>
        <taxon>Saliceae</taxon>
        <taxon>Salix</taxon>
    </lineage>
</organism>
<keyword evidence="3" id="KW-0418">Kinase</keyword>
<dbReference type="AlphaFoldDB" id="A0A9Q1AKZ6"/>
<dbReference type="GO" id="GO:0007166">
    <property type="term" value="P:cell surface receptor signaling pathway"/>
    <property type="evidence" value="ECO:0007669"/>
    <property type="project" value="InterPro"/>
</dbReference>
<evidence type="ECO:0000313" key="3">
    <source>
        <dbReference type="EMBL" id="KAJ6775123.1"/>
    </source>
</evidence>
<accession>A0A9Q1AKZ6</accession>
<dbReference type="PANTHER" id="PTHR27005:SF466">
    <property type="entry name" value="NON-FUNCTIONAL PSEUDOKINASE ZED1-LIKE"/>
    <property type="match status" value="1"/>
</dbReference>
<evidence type="ECO:0000313" key="4">
    <source>
        <dbReference type="Proteomes" id="UP001151532"/>
    </source>
</evidence>
<keyword evidence="3" id="KW-0675">Receptor</keyword>
<dbReference type="GO" id="GO:0005886">
    <property type="term" value="C:plasma membrane"/>
    <property type="evidence" value="ECO:0007669"/>
    <property type="project" value="TreeGrafter"/>
</dbReference>
<dbReference type="InterPro" id="IPR045274">
    <property type="entry name" value="WAK-like"/>
</dbReference>
<evidence type="ECO:0000256" key="1">
    <source>
        <dbReference type="ARBA" id="ARBA00022741"/>
    </source>
</evidence>
<protein>
    <submittedName>
        <fullName evidence="3">WALL-ASSOCIATED RECEPTOR KINASE-LIKE 21</fullName>
    </submittedName>
</protein>
<keyword evidence="2" id="KW-0067">ATP-binding</keyword>
<keyword evidence="4" id="KW-1185">Reference proteome</keyword>
<keyword evidence="1" id="KW-0547">Nucleotide-binding</keyword>
<reference evidence="3" key="2">
    <citation type="journal article" date="2023" name="Int. J. Mol. Sci.">
        <title>De Novo Assembly and Annotation of 11 Diverse Shrub Willow (Salix) Genomes Reveals Novel Gene Organization in Sex-Linked Regions.</title>
        <authorList>
            <person name="Hyden B."/>
            <person name="Feng K."/>
            <person name="Yates T.B."/>
            <person name="Jawdy S."/>
            <person name="Cereghino C."/>
            <person name="Smart L.B."/>
            <person name="Muchero W."/>
        </authorList>
    </citation>
    <scope>NUCLEOTIDE SEQUENCE</scope>
    <source>
        <tissue evidence="3">Shoot tip</tissue>
    </source>
</reference>
<dbReference type="EMBL" id="JAPFFK010000002">
    <property type="protein sequence ID" value="KAJ6775123.1"/>
    <property type="molecule type" value="Genomic_DNA"/>
</dbReference>
<evidence type="ECO:0000256" key="2">
    <source>
        <dbReference type="ARBA" id="ARBA00022840"/>
    </source>
</evidence>
<dbReference type="PANTHER" id="PTHR27005">
    <property type="entry name" value="WALL-ASSOCIATED RECEPTOR KINASE-LIKE 21"/>
    <property type="match status" value="1"/>
</dbReference>
<comment type="caution">
    <text evidence="3">The sequence shown here is derived from an EMBL/GenBank/DDBJ whole genome shotgun (WGS) entry which is preliminary data.</text>
</comment>
<gene>
    <name evidence="3" type="ORF">OIU79_018329</name>
</gene>
<proteinExistence type="predicted"/>
<dbReference type="OrthoDB" id="75710at2759"/>
<name>A0A9Q1AKZ6_SALPP</name>
<sequence length="186" mass="21135">MQNQIHDPTTIAQLSRQRNLLLGSLTTFPERHGSVYDHGRIYGGNDCFLSGQVPCSPNFSGEELKKRTNNYHPDYNFCCSNFGIWYKGHAENGNEFEIAAELSSHENVLKLIGYCPETSIPALVYESTGNRALFDEIHFHPAPLSFRRHDEQQKWEGVVELAFRCMVTAKEDMPKMVVAAIELNKL</sequence>
<dbReference type="Gene3D" id="1.10.510.10">
    <property type="entry name" value="Transferase(Phosphotransferase) domain 1"/>
    <property type="match status" value="1"/>
</dbReference>
<dbReference type="GO" id="GO:0005524">
    <property type="term" value="F:ATP binding"/>
    <property type="evidence" value="ECO:0007669"/>
    <property type="project" value="UniProtKB-KW"/>
</dbReference>